<dbReference type="PANTHER" id="PTHR30616">
    <property type="entry name" value="UNCHARACTERIZED PROTEIN YFIH"/>
    <property type="match status" value="1"/>
</dbReference>
<evidence type="ECO:0000313" key="11">
    <source>
        <dbReference type="EMBL" id="WRY33042.1"/>
    </source>
</evidence>
<keyword evidence="5" id="KW-0378">Hydrolase</keyword>
<evidence type="ECO:0000256" key="8">
    <source>
        <dbReference type="ARBA" id="ARBA00048968"/>
    </source>
</evidence>
<keyword evidence="3" id="KW-0808">Transferase</keyword>
<comment type="catalytic activity">
    <reaction evidence="7">
        <text>adenosine + H2O + H(+) = inosine + NH4(+)</text>
        <dbReference type="Rhea" id="RHEA:24408"/>
        <dbReference type="ChEBI" id="CHEBI:15377"/>
        <dbReference type="ChEBI" id="CHEBI:15378"/>
        <dbReference type="ChEBI" id="CHEBI:16335"/>
        <dbReference type="ChEBI" id="CHEBI:17596"/>
        <dbReference type="ChEBI" id="CHEBI:28938"/>
        <dbReference type="EC" id="3.5.4.4"/>
    </reaction>
    <physiologicalReaction direction="left-to-right" evidence="7">
        <dbReference type="Rhea" id="RHEA:24409"/>
    </physiologicalReaction>
</comment>
<keyword evidence="4" id="KW-0479">Metal-binding</keyword>
<reference evidence="11 12" key="1">
    <citation type="submission" date="2023-09" db="EMBL/GenBank/DDBJ databases">
        <title>Thioclava shenzhenensis sp. nov., a multidrug resistant bacteria-antagonizing species isolated from coastal seawater.</title>
        <authorList>
            <person name="Long M."/>
        </authorList>
    </citation>
    <scope>NUCLEOTIDE SEQUENCE [LARGE SCALE GENOMIC DNA]</scope>
    <source>
        <strain evidence="11 12">FTW29</strain>
    </source>
</reference>
<dbReference type="RefSeq" id="WP_339109352.1">
    <property type="nucleotide sequence ID" value="NZ_CP135443.1"/>
</dbReference>
<dbReference type="Gene3D" id="3.60.140.10">
    <property type="entry name" value="CNF1/YfiH-like putative cysteine hydrolases"/>
    <property type="match status" value="1"/>
</dbReference>
<dbReference type="InterPro" id="IPR011324">
    <property type="entry name" value="Cytotoxic_necrot_fac-like_cat"/>
</dbReference>
<organism evidence="11 12">
    <name type="scientific">Thioclava litoralis</name>
    <dbReference type="NCBI Taxonomy" id="3076557"/>
    <lineage>
        <taxon>Bacteria</taxon>
        <taxon>Pseudomonadati</taxon>
        <taxon>Pseudomonadota</taxon>
        <taxon>Alphaproteobacteria</taxon>
        <taxon>Rhodobacterales</taxon>
        <taxon>Paracoccaceae</taxon>
        <taxon>Thioclava</taxon>
    </lineage>
</organism>
<evidence type="ECO:0000256" key="10">
    <source>
        <dbReference type="RuleBase" id="RU361274"/>
    </source>
</evidence>
<dbReference type="PANTHER" id="PTHR30616:SF2">
    <property type="entry name" value="PURINE NUCLEOSIDE PHOSPHORYLASE LACC1"/>
    <property type="match status" value="1"/>
</dbReference>
<dbReference type="InterPro" id="IPR038371">
    <property type="entry name" value="Cu_polyphenol_OxRdtase_sf"/>
</dbReference>
<comment type="catalytic activity">
    <reaction evidence="1">
        <text>inosine + phosphate = alpha-D-ribose 1-phosphate + hypoxanthine</text>
        <dbReference type="Rhea" id="RHEA:27646"/>
        <dbReference type="ChEBI" id="CHEBI:17368"/>
        <dbReference type="ChEBI" id="CHEBI:17596"/>
        <dbReference type="ChEBI" id="CHEBI:43474"/>
        <dbReference type="ChEBI" id="CHEBI:57720"/>
        <dbReference type="EC" id="2.4.2.1"/>
    </reaction>
    <physiologicalReaction direction="left-to-right" evidence="1">
        <dbReference type="Rhea" id="RHEA:27647"/>
    </physiologicalReaction>
</comment>
<evidence type="ECO:0000256" key="6">
    <source>
        <dbReference type="ARBA" id="ARBA00022833"/>
    </source>
</evidence>
<name>A0ABZ1DYG6_9RHOB</name>
<comment type="catalytic activity">
    <reaction evidence="9">
        <text>S-methyl-5'-thioadenosine + phosphate = 5-(methylsulfanyl)-alpha-D-ribose 1-phosphate + adenine</text>
        <dbReference type="Rhea" id="RHEA:11852"/>
        <dbReference type="ChEBI" id="CHEBI:16708"/>
        <dbReference type="ChEBI" id="CHEBI:17509"/>
        <dbReference type="ChEBI" id="CHEBI:43474"/>
        <dbReference type="ChEBI" id="CHEBI:58533"/>
        <dbReference type="EC" id="2.4.2.28"/>
    </reaction>
    <physiologicalReaction direction="left-to-right" evidence="9">
        <dbReference type="Rhea" id="RHEA:11853"/>
    </physiologicalReaction>
</comment>
<dbReference type="CDD" id="cd16833">
    <property type="entry name" value="YfiH"/>
    <property type="match status" value="1"/>
</dbReference>
<comment type="catalytic activity">
    <reaction evidence="8">
        <text>adenosine + phosphate = alpha-D-ribose 1-phosphate + adenine</text>
        <dbReference type="Rhea" id="RHEA:27642"/>
        <dbReference type="ChEBI" id="CHEBI:16335"/>
        <dbReference type="ChEBI" id="CHEBI:16708"/>
        <dbReference type="ChEBI" id="CHEBI:43474"/>
        <dbReference type="ChEBI" id="CHEBI:57720"/>
        <dbReference type="EC" id="2.4.2.1"/>
    </reaction>
    <physiologicalReaction direction="left-to-right" evidence="8">
        <dbReference type="Rhea" id="RHEA:27643"/>
    </physiologicalReaction>
</comment>
<dbReference type="SUPFAM" id="SSF64438">
    <property type="entry name" value="CNF1/YfiH-like putative cysteine hydrolases"/>
    <property type="match status" value="1"/>
</dbReference>
<keyword evidence="6" id="KW-0862">Zinc</keyword>
<dbReference type="Pfam" id="PF02578">
    <property type="entry name" value="Cu-oxidase_4"/>
    <property type="match status" value="1"/>
</dbReference>
<evidence type="ECO:0000313" key="12">
    <source>
        <dbReference type="Proteomes" id="UP001623290"/>
    </source>
</evidence>
<keyword evidence="12" id="KW-1185">Reference proteome</keyword>
<accession>A0ABZ1DYG6</accession>
<sequence>MTDTMATTLELLTSPMLRPIRHGFFTRKGGASSGIFQGLNCGGASSDLSSAVEVNRARVAEAMEATPARLAGMRQVHSAVAAVVEDAAAPAPEADALVTRTPGLVLSVLTADCQPVLFADPEAGVIGAAHAGWKGALNGVLEATLDAMEGLGAARANIRAVIGPCISQAAYEVGEDFMETFLMEDPAYSRFFAGGPNGRPMFDLPSFGLHRLRAAGVGQAEWIGRCTYAEPEFFYSYRRTTHAKEADYGRLISTIRL</sequence>
<evidence type="ECO:0000256" key="1">
    <source>
        <dbReference type="ARBA" id="ARBA00000553"/>
    </source>
</evidence>
<evidence type="ECO:0000256" key="9">
    <source>
        <dbReference type="ARBA" id="ARBA00049893"/>
    </source>
</evidence>
<evidence type="ECO:0000256" key="7">
    <source>
        <dbReference type="ARBA" id="ARBA00047989"/>
    </source>
</evidence>
<dbReference type="EMBL" id="CP135443">
    <property type="protein sequence ID" value="WRY33042.1"/>
    <property type="molecule type" value="Genomic_DNA"/>
</dbReference>
<evidence type="ECO:0000256" key="3">
    <source>
        <dbReference type="ARBA" id="ARBA00022679"/>
    </source>
</evidence>
<dbReference type="NCBIfam" id="TIGR00726">
    <property type="entry name" value="peptidoglycan editing factor PgeF"/>
    <property type="match status" value="1"/>
</dbReference>
<protein>
    <recommendedName>
        <fullName evidence="10">Purine nucleoside phosphorylase</fullName>
    </recommendedName>
</protein>
<evidence type="ECO:0000256" key="4">
    <source>
        <dbReference type="ARBA" id="ARBA00022723"/>
    </source>
</evidence>
<evidence type="ECO:0000256" key="5">
    <source>
        <dbReference type="ARBA" id="ARBA00022801"/>
    </source>
</evidence>
<dbReference type="InterPro" id="IPR003730">
    <property type="entry name" value="Cu_polyphenol_OxRdtase"/>
</dbReference>
<evidence type="ECO:0000256" key="2">
    <source>
        <dbReference type="ARBA" id="ARBA00007353"/>
    </source>
</evidence>
<gene>
    <name evidence="11" type="primary">pgeF</name>
    <name evidence="11" type="ORF">RPE78_10075</name>
</gene>
<proteinExistence type="inferred from homology"/>
<comment type="similarity">
    <text evidence="2 10">Belongs to the purine nucleoside phosphorylase YfiH/LACC1 family.</text>
</comment>
<dbReference type="Proteomes" id="UP001623290">
    <property type="component" value="Chromosome"/>
</dbReference>